<comment type="caution">
    <text evidence="9">The sequence shown here is derived from an EMBL/GenBank/DDBJ whole genome shotgun (WGS) entry which is preliminary data.</text>
</comment>
<evidence type="ECO:0000313" key="10">
    <source>
        <dbReference type="Proteomes" id="UP000224006"/>
    </source>
</evidence>
<accession>A0A2A9MHS0</accession>
<dbReference type="InterPro" id="IPR004579">
    <property type="entry name" value="ERCC1/RAD10/SWI10"/>
</dbReference>
<organism evidence="9 10">
    <name type="scientific">Besnoitia besnoiti</name>
    <name type="common">Apicomplexan protozoan</name>
    <dbReference type="NCBI Taxonomy" id="94643"/>
    <lineage>
        <taxon>Eukaryota</taxon>
        <taxon>Sar</taxon>
        <taxon>Alveolata</taxon>
        <taxon>Apicomplexa</taxon>
        <taxon>Conoidasida</taxon>
        <taxon>Coccidia</taxon>
        <taxon>Eucoccidiorida</taxon>
        <taxon>Eimeriorina</taxon>
        <taxon>Sarcocystidae</taxon>
        <taxon>Besnoitia</taxon>
    </lineage>
</organism>
<dbReference type="GeneID" id="40305492"/>
<gene>
    <name evidence="9" type="ORF">BESB_004290</name>
</gene>
<feature type="compositionally biased region" description="Low complexity" evidence="7">
    <location>
        <begin position="63"/>
        <end position="75"/>
    </location>
</feature>
<dbReference type="PANTHER" id="PTHR12749">
    <property type="entry name" value="EXCISION REPAIR CROSS-COMPLEMENTING 1 ERCC1"/>
    <property type="match status" value="1"/>
</dbReference>
<protein>
    <submittedName>
        <fullName evidence="9">DNA repair protein rad10 subfamily protein</fullName>
    </submittedName>
</protein>
<evidence type="ECO:0000313" key="9">
    <source>
        <dbReference type="EMBL" id="PFH38088.1"/>
    </source>
</evidence>
<keyword evidence="3" id="KW-0227">DNA damage</keyword>
<dbReference type="GO" id="GO:0003684">
    <property type="term" value="F:damaged DNA binding"/>
    <property type="evidence" value="ECO:0007669"/>
    <property type="project" value="InterPro"/>
</dbReference>
<dbReference type="GO" id="GO:0006302">
    <property type="term" value="P:double-strand break repair"/>
    <property type="evidence" value="ECO:0007669"/>
    <property type="project" value="UniProtKB-ARBA"/>
</dbReference>
<dbReference type="InterPro" id="IPR010994">
    <property type="entry name" value="RuvA_2-like"/>
</dbReference>
<dbReference type="CDD" id="cd22325">
    <property type="entry name" value="ERCC1_C-like"/>
    <property type="match status" value="1"/>
</dbReference>
<dbReference type="OrthoDB" id="10262814at2759"/>
<evidence type="ECO:0000256" key="1">
    <source>
        <dbReference type="ARBA" id="ARBA00004123"/>
    </source>
</evidence>
<dbReference type="STRING" id="94643.A0A2A9MHS0"/>
<feature type="compositionally biased region" description="Acidic residues" evidence="7">
    <location>
        <begin position="1"/>
        <end position="12"/>
    </location>
</feature>
<keyword evidence="5" id="KW-0234">DNA repair</keyword>
<feature type="domain" description="ERCC1-like central" evidence="8">
    <location>
        <begin position="130"/>
        <end position="244"/>
    </location>
</feature>
<evidence type="ECO:0000256" key="4">
    <source>
        <dbReference type="ARBA" id="ARBA00023125"/>
    </source>
</evidence>
<comment type="subcellular location">
    <subcellularLocation>
        <location evidence="1">Nucleus</location>
    </subcellularLocation>
</comment>
<dbReference type="GO" id="GO:0000110">
    <property type="term" value="C:nucleotide-excision repair factor 1 complex"/>
    <property type="evidence" value="ECO:0007669"/>
    <property type="project" value="TreeGrafter"/>
</dbReference>
<evidence type="ECO:0000256" key="7">
    <source>
        <dbReference type="SAM" id="MobiDB-lite"/>
    </source>
</evidence>
<evidence type="ECO:0000256" key="6">
    <source>
        <dbReference type="ARBA" id="ARBA00023242"/>
    </source>
</evidence>
<dbReference type="GO" id="GO:0003697">
    <property type="term" value="F:single-stranded DNA binding"/>
    <property type="evidence" value="ECO:0007669"/>
    <property type="project" value="TreeGrafter"/>
</dbReference>
<keyword evidence="6" id="KW-0539">Nucleus</keyword>
<keyword evidence="10" id="KW-1185">Reference proteome</keyword>
<dbReference type="GO" id="GO:0070522">
    <property type="term" value="C:ERCC4-ERCC1 complex"/>
    <property type="evidence" value="ECO:0007669"/>
    <property type="project" value="TreeGrafter"/>
</dbReference>
<dbReference type="VEuPathDB" id="ToxoDB:BESB_004290"/>
<feature type="compositionally biased region" description="Low complexity" evidence="7">
    <location>
        <begin position="348"/>
        <end position="373"/>
    </location>
</feature>
<dbReference type="GO" id="GO:0070914">
    <property type="term" value="P:UV-damage excision repair"/>
    <property type="evidence" value="ECO:0007669"/>
    <property type="project" value="TreeGrafter"/>
</dbReference>
<dbReference type="PANTHER" id="PTHR12749:SF0">
    <property type="entry name" value="DNA EXCISION REPAIR PROTEIN ERCC-1"/>
    <property type="match status" value="1"/>
</dbReference>
<dbReference type="Gene3D" id="3.40.50.10130">
    <property type="match status" value="1"/>
</dbReference>
<sequence length="373" mass="39249">MSDAQDAEEEGGAAEAAASEEADRKRGNETLVPHPEKRACLWGTGATQSLHMSPPSHPHGARSAPFASVSSATSPSFSSSSCSSSSSNSSSFPSSFSSSFASSPSSSAARPGAEGEKAPPAISHERAGSMIIISHRQKGNDLLRFITAVPHSFAHIAPDFLVGPCACALFLSLRYHQLFPSYLLKRLEGLAGAAYTRRFLLLHVDLTVPDAPLAQVTLLAFHHRFSLLLGSSLQECAGILQLLKVYENKPADALLAKLDSKHSTRVMEALTAISPVNKTDVLTLAGEFRTVKGILLASRQALERCPGIGEKKAKKILKVARDPFFASQPSQTKLAASSLLALPPPPTDARTPAPLALPSAPSPCSADAGASLR</sequence>
<dbReference type="KEGG" id="bbes:BESB_004290"/>
<evidence type="ECO:0000259" key="8">
    <source>
        <dbReference type="Pfam" id="PF03834"/>
    </source>
</evidence>
<dbReference type="Pfam" id="PF14520">
    <property type="entry name" value="HHH_5"/>
    <property type="match status" value="1"/>
</dbReference>
<keyword evidence="4" id="KW-0238">DNA-binding</keyword>
<dbReference type="RefSeq" id="XP_029222097.1">
    <property type="nucleotide sequence ID" value="XM_029359184.1"/>
</dbReference>
<dbReference type="SUPFAM" id="SSF47781">
    <property type="entry name" value="RuvA domain 2-like"/>
    <property type="match status" value="1"/>
</dbReference>
<evidence type="ECO:0000256" key="3">
    <source>
        <dbReference type="ARBA" id="ARBA00022763"/>
    </source>
</evidence>
<evidence type="ECO:0000256" key="5">
    <source>
        <dbReference type="ARBA" id="ARBA00023204"/>
    </source>
</evidence>
<dbReference type="Pfam" id="PF03834">
    <property type="entry name" value="Rad10"/>
    <property type="match status" value="1"/>
</dbReference>
<dbReference type="Gene3D" id="1.10.150.20">
    <property type="entry name" value="5' to 3' exonuclease, C-terminal subdomain"/>
    <property type="match status" value="1"/>
</dbReference>
<dbReference type="InterPro" id="IPR047260">
    <property type="entry name" value="ERCC1-like_central_dom"/>
</dbReference>
<dbReference type="AlphaFoldDB" id="A0A2A9MHS0"/>
<reference evidence="9 10" key="1">
    <citation type="submission" date="2017-09" db="EMBL/GenBank/DDBJ databases">
        <title>Genome sequencing of Besnoitia besnoiti strain Bb-Ger1.</title>
        <authorList>
            <person name="Schares G."/>
            <person name="Venepally P."/>
            <person name="Lorenzi H.A."/>
        </authorList>
    </citation>
    <scope>NUCLEOTIDE SEQUENCE [LARGE SCALE GENOMIC DNA]</scope>
    <source>
        <strain evidence="9 10">Bb-Ger1</strain>
    </source>
</reference>
<dbReference type="InterPro" id="IPR011335">
    <property type="entry name" value="Restrct_endonuc-II-like"/>
</dbReference>
<feature type="compositionally biased region" description="Basic and acidic residues" evidence="7">
    <location>
        <begin position="21"/>
        <end position="39"/>
    </location>
</feature>
<dbReference type="EMBL" id="NWUJ01000001">
    <property type="protein sequence ID" value="PFH38088.1"/>
    <property type="molecule type" value="Genomic_DNA"/>
</dbReference>
<dbReference type="GO" id="GO:0006312">
    <property type="term" value="P:mitotic recombination"/>
    <property type="evidence" value="ECO:0007669"/>
    <property type="project" value="TreeGrafter"/>
</dbReference>
<dbReference type="SUPFAM" id="SSF52980">
    <property type="entry name" value="Restriction endonuclease-like"/>
    <property type="match status" value="1"/>
</dbReference>
<dbReference type="Proteomes" id="UP000224006">
    <property type="component" value="Chromosome I"/>
</dbReference>
<comment type="similarity">
    <text evidence="2">Belongs to the ERCC1/RAD10/SWI10 family.</text>
</comment>
<feature type="region of interest" description="Disordered" evidence="7">
    <location>
        <begin position="1"/>
        <end position="75"/>
    </location>
</feature>
<proteinExistence type="inferred from homology"/>
<name>A0A2A9MHS0_BESBE</name>
<dbReference type="NCBIfam" id="TIGR00597">
    <property type="entry name" value="rad10"/>
    <property type="match status" value="1"/>
</dbReference>
<evidence type="ECO:0000256" key="2">
    <source>
        <dbReference type="ARBA" id="ARBA00008283"/>
    </source>
</evidence>
<feature type="region of interest" description="Disordered" evidence="7">
    <location>
        <begin position="340"/>
        <end position="373"/>
    </location>
</feature>